<dbReference type="EMBL" id="AUWU02000007">
    <property type="protein sequence ID" value="KAH0571165.1"/>
    <property type="molecule type" value="Genomic_DNA"/>
</dbReference>
<gene>
    <name evidence="1" type="ORF">SS50377_27465</name>
</gene>
<evidence type="ECO:0000313" key="1">
    <source>
        <dbReference type="EMBL" id="KAH0571165.1"/>
    </source>
</evidence>
<reference evidence="1 2" key="1">
    <citation type="journal article" date="2014" name="PLoS Genet.">
        <title>The Genome of Spironucleus salmonicida Highlights a Fish Pathogen Adapted to Fluctuating Environments.</title>
        <authorList>
            <person name="Xu F."/>
            <person name="Jerlstrom-Hultqvist J."/>
            <person name="Einarsson E."/>
            <person name="Astvaldsson A."/>
            <person name="Svard S.G."/>
            <person name="Andersson J.O."/>
        </authorList>
    </citation>
    <scope>NUCLEOTIDE SEQUENCE [LARGE SCALE GENOMIC DNA]</scope>
    <source>
        <strain evidence="1 2">ATCC 50377</strain>
    </source>
</reference>
<keyword evidence="2" id="KW-1185">Reference proteome</keyword>
<dbReference type="Proteomes" id="UP000018208">
    <property type="component" value="Unassembled WGS sequence"/>
</dbReference>
<dbReference type="GeneID" id="94301488"/>
<name>A0A9P8LN02_9EUKA</name>
<proteinExistence type="predicted"/>
<evidence type="ECO:0000313" key="2">
    <source>
        <dbReference type="Proteomes" id="UP000018208"/>
    </source>
</evidence>
<accession>A0A9P8LN02</accession>
<protein>
    <submittedName>
        <fullName evidence="1">Uncharacterized protein</fullName>
    </submittedName>
</protein>
<sequence length="484" mass="55788">MFETHNMDADLALSKMEISGVQTNNQYDLNSALPLPPPKKFLKQQNYCIATSTRQKAIYFQNNKVQISNTDQVLTQFQSPEILKPYQKSPETTQLFLNLAETHPSIQLQTQAFSVLSLNPLKTETGLSFDLNGNMTISDVNNEFQITRAVMQLLAILFGTQFHSQIPMYQLTFEEENEQVEKDSRYFTLKKFFEEYLLQSISRCTDLTQKVLLLLAIGKFSEAAKILENHKQNRLALVVCAGKVSNWKSVFDSLNEVQICDSERILRVLSGDLTAMFGFYRNYLEIFSSCLWKFDSISEAWKEFDRLRIMIVGMKYEDNIIFNLIQLYGDINCRKTPENLIKATISCTTDKFTPNLCKFIVFHYLTVQIENSSLFNFNGALDSYKNLIRQVKDQLSSNVSLELYALEKDILSLQFLRYFNSFTAQNSRNSAIRILGGGMSGTEEDRANSWLSGKDLQRLDRMRQGVQEVELRKDELIDILDYVE</sequence>
<comment type="caution">
    <text evidence="1">The sequence shown here is derived from an EMBL/GenBank/DDBJ whole genome shotgun (WGS) entry which is preliminary data.</text>
</comment>
<dbReference type="KEGG" id="ssao:94301488"/>
<organism evidence="1 2">
    <name type="scientific">Spironucleus salmonicida</name>
    <dbReference type="NCBI Taxonomy" id="348837"/>
    <lineage>
        <taxon>Eukaryota</taxon>
        <taxon>Metamonada</taxon>
        <taxon>Diplomonadida</taxon>
        <taxon>Hexamitidae</taxon>
        <taxon>Hexamitinae</taxon>
        <taxon>Spironucleus</taxon>
    </lineage>
</organism>
<dbReference type="AlphaFoldDB" id="A0A9P8LN02"/>
<dbReference type="RefSeq" id="XP_067761938.1">
    <property type="nucleotide sequence ID" value="XM_067911251.1"/>
</dbReference>